<evidence type="ECO:0000256" key="1">
    <source>
        <dbReference type="SAM" id="MobiDB-lite"/>
    </source>
</evidence>
<evidence type="ECO:0000313" key="2">
    <source>
        <dbReference type="EMBL" id="EPY33907.1"/>
    </source>
</evidence>
<feature type="region of interest" description="Disordered" evidence="1">
    <location>
        <begin position="192"/>
        <end position="217"/>
    </location>
</feature>
<dbReference type="AlphaFoldDB" id="S9USH5"/>
<dbReference type="Proteomes" id="UP000015354">
    <property type="component" value="Unassembled WGS sequence"/>
</dbReference>
<comment type="caution">
    <text evidence="2">The sequence shown here is derived from an EMBL/GenBank/DDBJ whole genome shotgun (WGS) entry which is preliminary data.</text>
</comment>
<name>S9USH5_9TRYP</name>
<proteinExistence type="predicted"/>
<feature type="compositionally biased region" description="Basic and acidic residues" evidence="1">
    <location>
        <begin position="197"/>
        <end position="206"/>
    </location>
</feature>
<keyword evidence="3" id="KW-1185">Reference proteome</keyword>
<accession>S9USH5</accession>
<reference evidence="2 3" key="1">
    <citation type="journal article" date="2013" name="PLoS ONE">
        <title>Predicting the Proteins of Angomonas deanei, Strigomonas culicis and Their Respective Endosymbionts Reveals New Aspects of the Trypanosomatidae Family.</title>
        <authorList>
            <person name="Motta M.C."/>
            <person name="Martins A.C."/>
            <person name="de Souza S.S."/>
            <person name="Catta-Preta C.M."/>
            <person name="Silva R."/>
            <person name="Klein C.C."/>
            <person name="de Almeida L.G."/>
            <person name="de Lima Cunha O."/>
            <person name="Ciapina L.P."/>
            <person name="Brocchi M."/>
            <person name="Colabardini A.C."/>
            <person name="de Araujo Lima B."/>
            <person name="Machado C.R."/>
            <person name="de Almeida Soares C.M."/>
            <person name="Probst C.M."/>
            <person name="de Menezes C.B."/>
            <person name="Thompson C.E."/>
            <person name="Bartholomeu D.C."/>
            <person name="Gradia D.F."/>
            <person name="Pavoni D.P."/>
            <person name="Grisard E.C."/>
            <person name="Fantinatti-Garboggini F."/>
            <person name="Marchini F.K."/>
            <person name="Rodrigues-Luiz G.F."/>
            <person name="Wagner G."/>
            <person name="Goldman G.H."/>
            <person name="Fietto J.L."/>
            <person name="Elias M.C."/>
            <person name="Goldman M.H."/>
            <person name="Sagot M.F."/>
            <person name="Pereira M."/>
            <person name="Stoco P.H."/>
            <person name="de Mendonca-Neto R.P."/>
            <person name="Teixeira S.M."/>
            <person name="Maciel T.E."/>
            <person name="de Oliveira Mendes T.A."/>
            <person name="Urmenyi T.P."/>
            <person name="de Souza W."/>
            <person name="Schenkman S."/>
            <person name="de Vasconcelos A.T."/>
        </authorList>
    </citation>
    <scope>NUCLEOTIDE SEQUENCE [LARGE SCALE GENOMIC DNA]</scope>
</reference>
<sequence length="217" mass="24133">MLLFFPFPFLLYNYYYFSCMLLASSRTLCVRSCIRRSPTTAGSRTAHRRREGGAAVVAAHNPTNRGREVGDADGLPDAGLVHDVEGVLDRVLDVGRVELAAQLVHLHRRVVRHQHELDERGGLIDMDVVLLALDEVHAAAVHRVHVRRDLERHAVCGEEDAGEGELQVRLCAELAEEGGLREAEARNQLPGLIDDPQQMHDHRDSGRGTLQAHKGCY</sequence>
<gene>
    <name evidence="2" type="ORF">STCU_01859</name>
</gene>
<protein>
    <submittedName>
        <fullName evidence="2">Component of TRAPP complex</fullName>
    </submittedName>
</protein>
<dbReference type="EMBL" id="ATMH01001859">
    <property type="protein sequence ID" value="EPY33907.1"/>
    <property type="molecule type" value="Genomic_DNA"/>
</dbReference>
<evidence type="ECO:0000313" key="3">
    <source>
        <dbReference type="Proteomes" id="UP000015354"/>
    </source>
</evidence>
<organism evidence="2 3">
    <name type="scientific">Strigomonas culicis</name>
    <dbReference type="NCBI Taxonomy" id="28005"/>
    <lineage>
        <taxon>Eukaryota</taxon>
        <taxon>Discoba</taxon>
        <taxon>Euglenozoa</taxon>
        <taxon>Kinetoplastea</taxon>
        <taxon>Metakinetoplastina</taxon>
        <taxon>Trypanosomatida</taxon>
        <taxon>Trypanosomatidae</taxon>
        <taxon>Strigomonadinae</taxon>
        <taxon>Strigomonas</taxon>
    </lineage>
</organism>